<protein>
    <submittedName>
        <fullName evidence="2">Glucokinase</fullName>
        <ecNumber evidence="3">2.7.1.2</ecNumber>
    </submittedName>
</protein>
<dbReference type="CDD" id="cd24068">
    <property type="entry name" value="ASKHA_NBD_ROK_FnNanK-like"/>
    <property type="match status" value="1"/>
</dbReference>
<dbReference type="RefSeq" id="WP_101540007.1">
    <property type="nucleotide sequence ID" value="NZ_CALTZC010000005.1"/>
</dbReference>
<dbReference type="Gene3D" id="3.30.420.40">
    <property type="match status" value="2"/>
</dbReference>
<dbReference type="InterPro" id="IPR000600">
    <property type="entry name" value="ROK"/>
</dbReference>
<name>A0A2I1M9X0_9FIRM</name>
<sequence length="300" mass="32211">MDKVIGIDLGGTKINACLINKNGDILQRSNVETQAKRGKDTVLSNIKKSIMKLDYKDAIAIGIGTPGFIDAENGIITFAGNIEGWTGLNLKHAVEEFVDIPVFVENDANIALLAEKWLGTGKNYEDIVMVTLGTGVGGAVYNEKSGLLSGSHFQGAELGHIILHPGGDYCTCGQYGCVEAYCAGSALVKAYEKLTGQVLSGEDILKNVSKDLAAQKVLENYQADLAYFLTSLRNIFDPSAIIIGGGVINSKEIWWDGMIEKFKEVCNKTESIDILPAKFLNDSGVIGAGKIAFERINNGK</sequence>
<evidence type="ECO:0000256" key="1">
    <source>
        <dbReference type="ARBA" id="ARBA00006479"/>
    </source>
</evidence>
<dbReference type="InterPro" id="IPR043129">
    <property type="entry name" value="ATPase_NBD"/>
</dbReference>
<organism evidence="2 4">
    <name type="scientific">Anaerococcus octavius</name>
    <dbReference type="NCBI Taxonomy" id="54007"/>
    <lineage>
        <taxon>Bacteria</taxon>
        <taxon>Bacillati</taxon>
        <taxon>Bacillota</taxon>
        <taxon>Tissierellia</taxon>
        <taxon>Tissierellales</taxon>
        <taxon>Peptoniphilaceae</taxon>
        <taxon>Anaerococcus</taxon>
    </lineage>
</organism>
<evidence type="ECO:0000313" key="3">
    <source>
        <dbReference type="EMBL" id="SUU92231.1"/>
    </source>
</evidence>
<keyword evidence="3" id="KW-0808">Transferase</keyword>
<evidence type="ECO:0000313" key="4">
    <source>
        <dbReference type="Proteomes" id="UP000234335"/>
    </source>
</evidence>
<proteinExistence type="inferred from homology"/>
<dbReference type="SUPFAM" id="SSF53067">
    <property type="entry name" value="Actin-like ATPase domain"/>
    <property type="match status" value="1"/>
</dbReference>
<dbReference type="PANTHER" id="PTHR18964:SF149">
    <property type="entry name" value="BIFUNCTIONAL UDP-N-ACETYLGLUCOSAMINE 2-EPIMERASE_N-ACETYLMANNOSAMINE KINASE"/>
    <property type="match status" value="1"/>
</dbReference>
<reference evidence="2 4" key="1">
    <citation type="submission" date="2017-12" db="EMBL/GenBank/DDBJ databases">
        <title>Phylogenetic diversity of female urinary microbiome.</title>
        <authorList>
            <person name="Thomas-White K."/>
            <person name="Wolfe A.J."/>
        </authorList>
    </citation>
    <scope>NUCLEOTIDE SEQUENCE [LARGE SCALE GENOMIC DNA]</scope>
    <source>
        <strain evidence="2 4">UMB0119</strain>
    </source>
</reference>
<gene>
    <name evidence="3" type="primary">glkA</name>
    <name evidence="2" type="ORF">CYJ34_03745</name>
    <name evidence="3" type="ORF">NCTC9810_00557</name>
</gene>
<evidence type="ECO:0000313" key="5">
    <source>
        <dbReference type="Proteomes" id="UP000255124"/>
    </source>
</evidence>
<dbReference type="EC" id="2.7.1.2" evidence="3"/>
<keyword evidence="4" id="KW-1185">Reference proteome</keyword>
<reference evidence="3 5" key="2">
    <citation type="submission" date="2018-06" db="EMBL/GenBank/DDBJ databases">
        <authorList>
            <consortium name="Pathogen Informatics"/>
            <person name="Doyle S."/>
        </authorList>
    </citation>
    <scope>NUCLEOTIDE SEQUENCE [LARGE SCALE GENOMIC DNA]</scope>
    <source>
        <strain evidence="3 5">NCTC9810</strain>
    </source>
</reference>
<accession>A0A2I1M9X0</accession>
<dbReference type="PANTHER" id="PTHR18964">
    <property type="entry name" value="ROK (REPRESSOR, ORF, KINASE) FAMILY"/>
    <property type="match status" value="1"/>
</dbReference>
<dbReference type="GO" id="GO:0004340">
    <property type="term" value="F:glucokinase activity"/>
    <property type="evidence" value="ECO:0007669"/>
    <property type="project" value="UniProtKB-EC"/>
</dbReference>
<evidence type="ECO:0000313" key="2">
    <source>
        <dbReference type="EMBL" id="PKZ16908.1"/>
    </source>
</evidence>
<dbReference type="Proteomes" id="UP000234335">
    <property type="component" value="Unassembled WGS sequence"/>
</dbReference>
<dbReference type="EMBL" id="PKGS01000002">
    <property type="protein sequence ID" value="PKZ16908.1"/>
    <property type="molecule type" value="Genomic_DNA"/>
</dbReference>
<dbReference type="OrthoDB" id="9795247at2"/>
<comment type="similarity">
    <text evidence="1">Belongs to the ROK (NagC/XylR) family.</text>
</comment>
<dbReference type="EMBL" id="UFTA01000002">
    <property type="protein sequence ID" value="SUU92231.1"/>
    <property type="molecule type" value="Genomic_DNA"/>
</dbReference>
<keyword evidence="2" id="KW-0418">Kinase</keyword>
<dbReference type="Pfam" id="PF00480">
    <property type="entry name" value="ROK"/>
    <property type="match status" value="1"/>
</dbReference>
<dbReference type="Proteomes" id="UP000255124">
    <property type="component" value="Unassembled WGS sequence"/>
</dbReference>
<dbReference type="AlphaFoldDB" id="A0A2I1M9X0"/>